<dbReference type="PANTHER" id="PTHR33281">
    <property type="entry name" value="UPF0187 PROTEIN YNEE"/>
    <property type="match status" value="1"/>
</dbReference>
<keyword evidence="7 9" id="KW-0472">Membrane</keyword>
<evidence type="ECO:0008006" key="12">
    <source>
        <dbReference type="Google" id="ProtNLM"/>
    </source>
</evidence>
<evidence type="ECO:0000256" key="1">
    <source>
        <dbReference type="ARBA" id="ARBA00004651"/>
    </source>
</evidence>
<comment type="similarity">
    <text evidence="8">Belongs to the anion channel-forming bestrophin (TC 1.A.46) family.</text>
</comment>
<gene>
    <name evidence="10" type="ORF">BamMEX5DRAFT_0249</name>
</gene>
<dbReference type="GO" id="GO:0005254">
    <property type="term" value="F:chloride channel activity"/>
    <property type="evidence" value="ECO:0007669"/>
    <property type="project" value="InterPro"/>
</dbReference>
<keyword evidence="2" id="KW-0813">Transport</keyword>
<evidence type="ECO:0000256" key="9">
    <source>
        <dbReference type="SAM" id="Phobius"/>
    </source>
</evidence>
<keyword evidence="6" id="KW-0406">Ion transport</keyword>
<sequence>MIVRPREHWLRMLLVWNGSVLPTILPQLVLTLAISLVAVWGGGRVLGEKVPLNPTPFTLIGLTLAIFAGFRNNASYERYREGRQLWGGVLTATRTLVSQALCYGAIDADDAARQAFVRKVIAFVHALKHQLRGTDPAADLRALLDDGTHTRIVAARYAPIAIVHELREAFAARADAGRLADTRLWMLDARLDDLVSTVSGCERIASTPIPFSYDVLLHRTIYAYCVLLPFGLVDSIGAATPLVTVFVAYTLIALDAIAHAIAEPFGEPFGKPFGDGPNHLALDAMTRQIERTLLELNREPLPAEVTPGPSYRLT</sequence>
<reference evidence="10 11" key="1">
    <citation type="submission" date="2008-03" db="EMBL/GenBank/DDBJ databases">
        <title>Sequencing of the draft genome and assembly of Burkholderia ambifaria MEX-5.</title>
        <authorList>
            <consortium name="US DOE Joint Genome Institute (JGI-PGF)"/>
            <person name="Copeland A."/>
            <person name="Lucas S."/>
            <person name="Lapidus A."/>
            <person name="Glavina del Rio T."/>
            <person name="Dalin E."/>
            <person name="Tice H."/>
            <person name="Bruce D."/>
            <person name="Goodwin L."/>
            <person name="Pitluck S."/>
            <person name="Larimer F."/>
            <person name="Land M.L."/>
            <person name="Hauser L."/>
            <person name="Tiedje J."/>
            <person name="Richardson P."/>
        </authorList>
    </citation>
    <scope>NUCLEOTIDE SEQUENCE [LARGE SCALE GENOMIC DNA]</scope>
    <source>
        <strain evidence="10 11">MEX-5</strain>
    </source>
</reference>
<dbReference type="AlphaFoldDB" id="B1SXI3"/>
<dbReference type="RefSeq" id="WP_006756307.1">
    <property type="nucleotide sequence ID" value="NZ_ABLK01000004.1"/>
</dbReference>
<dbReference type="PATRIC" id="fig|396597.7.peg.8233"/>
<evidence type="ECO:0000256" key="4">
    <source>
        <dbReference type="ARBA" id="ARBA00022692"/>
    </source>
</evidence>
<evidence type="ECO:0000256" key="2">
    <source>
        <dbReference type="ARBA" id="ARBA00022448"/>
    </source>
</evidence>
<protein>
    <recommendedName>
        <fullName evidence="12">Multidrug transporter</fullName>
    </recommendedName>
</protein>
<evidence type="ECO:0000256" key="7">
    <source>
        <dbReference type="ARBA" id="ARBA00023136"/>
    </source>
</evidence>
<feature type="transmembrane region" description="Helical" evidence="9">
    <location>
        <begin position="52"/>
        <end position="70"/>
    </location>
</feature>
<keyword evidence="4 9" id="KW-0812">Transmembrane</keyword>
<dbReference type="Proteomes" id="UP000004814">
    <property type="component" value="Unassembled WGS sequence"/>
</dbReference>
<dbReference type="InterPro" id="IPR044669">
    <property type="entry name" value="YneE/VCCN1/2-like"/>
</dbReference>
<organism evidence="10 11">
    <name type="scientific">Burkholderia ambifaria MEX-5</name>
    <dbReference type="NCBI Taxonomy" id="396597"/>
    <lineage>
        <taxon>Bacteria</taxon>
        <taxon>Pseudomonadati</taxon>
        <taxon>Pseudomonadota</taxon>
        <taxon>Betaproteobacteria</taxon>
        <taxon>Burkholderiales</taxon>
        <taxon>Burkholderiaceae</taxon>
        <taxon>Burkholderia</taxon>
        <taxon>Burkholderia cepacia complex</taxon>
    </lineage>
</organism>
<evidence type="ECO:0000256" key="8">
    <source>
        <dbReference type="ARBA" id="ARBA00034708"/>
    </source>
</evidence>
<evidence type="ECO:0000256" key="3">
    <source>
        <dbReference type="ARBA" id="ARBA00022475"/>
    </source>
</evidence>
<dbReference type="PANTHER" id="PTHR33281:SF19">
    <property type="entry name" value="VOLTAGE-DEPENDENT ANION CHANNEL-FORMING PROTEIN YNEE"/>
    <property type="match status" value="1"/>
</dbReference>
<feature type="transmembrane region" description="Helical" evidence="9">
    <location>
        <begin position="12"/>
        <end position="40"/>
    </location>
</feature>
<name>B1SXI3_9BURK</name>
<comment type="caution">
    <text evidence="10">The sequence shown here is derived from an EMBL/GenBank/DDBJ whole genome shotgun (WGS) entry which is preliminary data.</text>
</comment>
<dbReference type="EMBL" id="ABLK01000004">
    <property type="protein sequence ID" value="EDT43966.1"/>
    <property type="molecule type" value="Genomic_DNA"/>
</dbReference>
<evidence type="ECO:0000256" key="5">
    <source>
        <dbReference type="ARBA" id="ARBA00022989"/>
    </source>
</evidence>
<keyword evidence="3" id="KW-1003">Cell membrane</keyword>
<dbReference type="Pfam" id="PF25539">
    <property type="entry name" value="Bestrophin_2"/>
    <property type="match status" value="1"/>
</dbReference>
<evidence type="ECO:0000313" key="11">
    <source>
        <dbReference type="Proteomes" id="UP000004814"/>
    </source>
</evidence>
<keyword evidence="5 9" id="KW-1133">Transmembrane helix</keyword>
<evidence type="ECO:0000256" key="6">
    <source>
        <dbReference type="ARBA" id="ARBA00023065"/>
    </source>
</evidence>
<evidence type="ECO:0000313" key="10">
    <source>
        <dbReference type="EMBL" id="EDT43966.1"/>
    </source>
</evidence>
<proteinExistence type="inferred from homology"/>
<comment type="subcellular location">
    <subcellularLocation>
        <location evidence="1">Cell membrane</location>
        <topology evidence="1">Multi-pass membrane protein</topology>
    </subcellularLocation>
</comment>
<accession>B1SXI3</accession>
<dbReference type="GO" id="GO:0005886">
    <property type="term" value="C:plasma membrane"/>
    <property type="evidence" value="ECO:0007669"/>
    <property type="project" value="UniProtKB-SubCell"/>
</dbReference>